<name>A0A4Y6UVV7_SACBS</name>
<gene>
    <name evidence="2" type="ORF">FFV09_04240</name>
</gene>
<evidence type="ECO:0008006" key="4">
    <source>
        <dbReference type="Google" id="ProtNLM"/>
    </source>
</evidence>
<dbReference type="RefSeq" id="WP_141446521.1">
    <property type="nucleotide sequence ID" value="NZ_CP041217.1"/>
</dbReference>
<evidence type="ECO:0000313" key="2">
    <source>
        <dbReference type="EMBL" id="QDH20135.1"/>
    </source>
</evidence>
<dbReference type="EMBL" id="CP041217">
    <property type="protein sequence ID" value="QDH20135.1"/>
    <property type="molecule type" value="Genomic_DNA"/>
</dbReference>
<dbReference type="OrthoDB" id="7054537at2"/>
<keyword evidence="3" id="KW-1185">Reference proteome</keyword>
<proteinExistence type="predicted"/>
<dbReference type="Proteomes" id="UP000316968">
    <property type="component" value="Chromosome"/>
</dbReference>
<protein>
    <recommendedName>
        <fullName evidence="4">Amidase</fullName>
    </recommendedName>
</protein>
<accession>A0A4Y6UVV7</accession>
<keyword evidence="1" id="KW-0732">Signal</keyword>
<feature type="chain" id="PRO_5039499234" description="Amidase" evidence="1">
    <location>
        <begin position="26"/>
        <end position="316"/>
    </location>
</feature>
<dbReference type="KEGG" id="saca:FFV09_04240"/>
<evidence type="ECO:0000313" key="3">
    <source>
        <dbReference type="Proteomes" id="UP000316968"/>
    </source>
</evidence>
<reference evidence="2 3" key="1">
    <citation type="submission" date="2019-06" db="EMBL/GenBank/DDBJ databases">
        <title>Saccharibacillus brassicae sp. nov., an endophytic bacterium isolated from Chinese cabbage seeds (Brassica pekinensis).</title>
        <authorList>
            <person name="Jiang L."/>
            <person name="Lee J."/>
            <person name="Kim S.W."/>
        </authorList>
    </citation>
    <scope>NUCLEOTIDE SEQUENCE [LARGE SCALE GENOMIC DNA]</scope>
    <source>
        <strain evidence="3">KCTC 43072 / ATSA2</strain>
    </source>
</reference>
<dbReference type="AlphaFoldDB" id="A0A4Y6UVV7"/>
<evidence type="ECO:0000256" key="1">
    <source>
        <dbReference type="SAM" id="SignalP"/>
    </source>
</evidence>
<organism evidence="2 3">
    <name type="scientific">Saccharibacillus brassicae</name>
    <dbReference type="NCBI Taxonomy" id="2583377"/>
    <lineage>
        <taxon>Bacteria</taxon>
        <taxon>Bacillati</taxon>
        <taxon>Bacillota</taxon>
        <taxon>Bacilli</taxon>
        <taxon>Bacillales</taxon>
        <taxon>Paenibacillaceae</taxon>
        <taxon>Saccharibacillus</taxon>
    </lineage>
</organism>
<feature type="signal peptide" evidence="1">
    <location>
        <begin position="1"/>
        <end position="25"/>
    </location>
</feature>
<sequence length="316" mass="34861">MNTRHSLPRCLLLCLLLAWTAGSLAPGSAAGAASREANGFSTWVWNPWLLRSSPDELLRFAAANGVKTLYVQIDPELAAADYAAFIRRASAQRIEVHALDGAPAWATDRRLPEAFLSWLTGYQNSADMDERFSGIHIDVEPYLLPEWTTGREALLQSWKTHMNVVLAGARRLRLSAEADIPFWFHEQALPGETSTLSAWIIDRFDGVTIMAYRDSAEAIVEAARAELAEGEQLGKPVRIAVETNRSAETPKVTFYEEGPETLNAQLESARRTLKQSPAFAGFDVHDYEGWKTLLSKPSASQLAAKPAAKKPVAKKK</sequence>